<keyword evidence="3 6" id="KW-0560">Oxidoreductase</keyword>
<comment type="function">
    <text evidence="6">Quinone reductase that provides resistance to thiol-specific stress caused by electrophilic quinones.</text>
</comment>
<gene>
    <name evidence="6" type="primary">azoR</name>
    <name evidence="8" type="ORF">ACMU_16430</name>
</gene>
<reference evidence="8 9" key="1">
    <citation type="submission" date="2014-03" db="EMBL/GenBank/DDBJ databases">
        <title>Draft Genome Sequence of Actibacterium mucosum KCTC 23349, a Marine Alphaproteobacterium with Complex Ionic Requirements Isolated from Mediterranean Seawater at Malvarrosa Beach, Valencia, Spain.</title>
        <authorList>
            <person name="Arahal D.R."/>
            <person name="Shao Z."/>
            <person name="Lai Q."/>
            <person name="Pujalte M.J."/>
        </authorList>
    </citation>
    <scope>NUCLEOTIDE SEQUENCE [LARGE SCALE GENOMIC DNA]</scope>
    <source>
        <strain evidence="8 9">KCTC 23349</strain>
    </source>
</reference>
<evidence type="ECO:0000313" key="9">
    <source>
        <dbReference type="Proteomes" id="UP000026249"/>
    </source>
</evidence>
<comment type="cofactor">
    <cofactor evidence="6">
        <name>FMN</name>
        <dbReference type="ChEBI" id="CHEBI:58210"/>
    </cofactor>
    <text evidence="6">Binds 1 FMN per subunit.</text>
</comment>
<dbReference type="InterPro" id="IPR050104">
    <property type="entry name" value="FMN-dep_NADH:Q_OxRdtase_AzoR1"/>
</dbReference>
<dbReference type="SUPFAM" id="SSF52218">
    <property type="entry name" value="Flavoproteins"/>
    <property type="match status" value="1"/>
</dbReference>
<keyword evidence="9" id="KW-1185">Reference proteome</keyword>
<evidence type="ECO:0000313" key="8">
    <source>
        <dbReference type="EMBL" id="KAJ54701.1"/>
    </source>
</evidence>
<name>A0A037ZGN4_9RHOB</name>
<comment type="catalytic activity">
    <reaction evidence="5">
        <text>N,N-dimethyl-1,4-phenylenediamine + anthranilate + 2 NAD(+) = 2-(4-dimethylaminophenyl)diazenylbenzoate + 2 NADH + 2 H(+)</text>
        <dbReference type="Rhea" id="RHEA:55872"/>
        <dbReference type="ChEBI" id="CHEBI:15378"/>
        <dbReference type="ChEBI" id="CHEBI:15783"/>
        <dbReference type="ChEBI" id="CHEBI:16567"/>
        <dbReference type="ChEBI" id="CHEBI:57540"/>
        <dbReference type="ChEBI" id="CHEBI:57945"/>
        <dbReference type="ChEBI" id="CHEBI:71579"/>
        <dbReference type="EC" id="1.7.1.17"/>
    </reaction>
    <physiologicalReaction direction="right-to-left" evidence="5">
        <dbReference type="Rhea" id="RHEA:55874"/>
    </physiologicalReaction>
</comment>
<evidence type="ECO:0000256" key="6">
    <source>
        <dbReference type="HAMAP-Rule" id="MF_01216"/>
    </source>
</evidence>
<keyword evidence="1 6" id="KW-0285">Flavoprotein</keyword>
<dbReference type="EMBL" id="JFKE01000006">
    <property type="protein sequence ID" value="KAJ54701.1"/>
    <property type="molecule type" value="Genomic_DNA"/>
</dbReference>
<keyword evidence="4 6" id="KW-0520">NAD</keyword>
<dbReference type="GO" id="GO:0010181">
    <property type="term" value="F:FMN binding"/>
    <property type="evidence" value="ECO:0007669"/>
    <property type="project" value="UniProtKB-UniRule"/>
</dbReference>
<evidence type="ECO:0000256" key="4">
    <source>
        <dbReference type="ARBA" id="ARBA00023027"/>
    </source>
</evidence>
<comment type="caution">
    <text evidence="8">The sequence shown here is derived from an EMBL/GenBank/DDBJ whole genome shotgun (WGS) entry which is preliminary data.</text>
</comment>
<comment type="catalytic activity">
    <reaction evidence="6">
        <text>2 a quinone + NADH + H(+) = 2 a 1,4-benzosemiquinone + NAD(+)</text>
        <dbReference type="Rhea" id="RHEA:65952"/>
        <dbReference type="ChEBI" id="CHEBI:15378"/>
        <dbReference type="ChEBI" id="CHEBI:57540"/>
        <dbReference type="ChEBI" id="CHEBI:57945"/>
        <dbReference type="ChEBI" id="CHEBI:132124"/>
        <dbReference type="ChEBI" id="CHEBI:134225"/>
    </reaction>
</comment>
<evidence type="ECO:0000256" key="5">
    <source>
        <dbReference type="ARBA" id="ARBA00048542"/>
    </source>
</evidence>
<dbReference type="GO" id="GO:0009055">
    <property type="term" value="F:electron transfer activity"/>
    <property type="evidence" value="ECO:0007669"/>
    <property type="project" value="UniProtKB-UniRule"/>
</dbReference>
<feature type="binding site" evidence="6">
    <location>
        <begin position="17"/>
        <end position="19"/>
    </location>
    <ligand>
        <name>FMN</name>
        <dbReference type="ChEBI" id="CHEBI:58210"/>
    </ligand>
</feature>
<organism evidence="8 9">
    <name type="scientific">Actibacterium mucosum KCTC 23349</name>
    <dbReference type="NCBI Taxonomy" id="1454373"/>
    <lineage>
        <taxon>Bacteria</taxon>
        <taxon>Pseudomonadati</taxon>
        <taxon>Pseudomonadota</taxon>
        <taxon>Alphaproteobacteria</taxon>
        <taxon>Rhodobacterales</taxon>
        <taxon>Roseobacteraceae</taxon>
        <taxon>Actibacterium</taxon>
    </lineage>
</organism>
<dbReference type="InterPro" id="IPR029039">
    <property type="entry name" value="Flavoprotein-like_sf"/>
</dbReference>
<comment type="subunit">
    <text evidence="6">Homodimer.</text>
</comment>
<dbReference type="OrthoDB" id="9787136at2"/>
<dbReference type="InterPro" id="IPR023048">
    <property type="entry name" value="NADH:quinone_OxRdtase_FMN_depd"/>
</dbReference>
<comment type="caution">
    <text evidence="6">Lacks conserved residue(s) required for the propagation of feature annotation.</text>
</comment>
<evidence type="ECO:0000259" key="7">
    <source>
        <dbReference type="Pfam" id="PF02525"/>
    </source>
</evidence>
<comment type="function">
    <text evidence="6">Also exhibits azoreductase activity. Catalyzes the reductive cleavage of the azo bond in aromatic azo compounds to the corresponding amines.</text>
</comment>
<evidence type="ECO:0000256" key="3">
    <source>
        <dbReference type="ARBA" id="ARBA00023002"/>
    </source>
</evidence>
<dbReference type="Pfam" id="PF02525">
    <property type="entry name" value="Flavodoxin_2"/>
    <property type="match status" value="1"/>
</dbReference>
<dbReference type="EC" id="1.6.5.-" evidence="6"/>
<proteinExistence type="inferred from homology"/>
<dbReference type="AlphaFoldDB" id="A0A037ZGN4"/>
<dbReference type="HAMAP" id="MF_01216">
    <property type="entry name" value="Azoreductase_type1"/>
    <property type="match status" value="1"/>
</dbReference>
<feature type="domain" description="Flavodoxin-like fold" evidence="7">
    <location>
        <begin position="5"/>
        <end position="194"/>
    </location>
</feature>
<dbReference type="PANTHER" id="PTHR43741">
    <property type="entry name" value="FMN-DEPENDENT NADH-AZOREDUCTASE 1"/>
    <property type="match status" value="1"/>
</dbReference>
<evidence type="ECO:0000256" key="2">
    <source>
        <dbReference type="ARBA" id="ARBA00022643"/>
    </source>
</evidence>
<evidence type="ECO:0000256" key="1">
    <source>
        <dbReference type="ARBA" id="ARBA00022630"/>
    </source>
</evidence>
<feature type="binding site" evidence="6">
    <location>
        <position position="11"/>
    </location>
    <ligand>
        <name>FMN</name>
        <dbReference type="ChEBI" id="CHEBI:58210"/>
    </ligand>
</feature>
<dbReference type="EC" id="1.7.1.17" evidence="6"/>
<accession>A0A037ZGN4</accession>
<protein>
    <recommendedName>
        <fullName evidence="6">FMN dependent NADH:quinone oxidoreductase</fullName>
        <ecNumber evidence="6">1.6.5.-</ecNumber>
    </recommendedName>
    <alternativeName>
        <fullName evidence="6">Azo-dye reductase</fullName>
    </alternativeName>
    <alternativeName>
        <fullName evidence="6">FMN-dependent NADH-azo compound oxidoreductase</fullName>
    </alternativeName>
    <alternativeName>
        <fullName evidence="6">FMN-dependent NADH-azoreductase</fullName>
        <ecNumber evidence="6">1.7.1.17</ecNumber>
    </alternativeName>
</protein>
<sequence>MSLSILRLDSSINGAASQSRELTDQTIAKLLGAHPDAQVTTRDLAKNPVPMIDNAWLAAVNTPAEDRSDAQNAIADLSDELIAEVQAADVVVIGVPVYNFTIPTQLNAWIDQITRAKVTFQYGENGPEGLIKDTKAIVVLASGGTKVNSPIDFASTYLNHMLGFVGITDVTYVAADAMFADRDAALENAQASLNALAA</sequence>
<dbReference type="PANTHER" id="PTHR43741:SF2">
    <property type="entry name" value="FMN-DEPENDENT NADH:QUINONE OXIDOREDUCTASE"/>
    <property type="match status" value="1"/>
</dbReference>
<dbReference type="Proteomes" id="UP000026249">
    <property type="component" value="Unassembled WGS sequence"/>
</dbReference>
<dbReference type="GO" id="GO:0016655">
    <property type="term" value="F:oxidoreductase activity, acting on NAD(P)H, quinone or similar compound as acceptor"/>
    <property type="evidence" value="ECO:0007669"/>
    <property type="project" value="InterPro"/>
</dbReference>
<dbReference type="RefSeq" id="WP_035260879.1">
    <property type="nucleotide sequence ID" value="NZ_JFKE01000006.1"/>
</dbReference>
<comment type="similarity">
    <text evidence="6">Belongs to the azoreductase type 1 family.</text>
</comment>
<keyword evidence="2 6" id="KW-0288">FMN</keyword>
<dbReference type="InterPro" id="IPR003680">
    <property type="entry name" value="Flavodoxin_fold"/>
</dbReference>
<dbReference type="Gene3D" id="3.40.50.360">
    <property type="match status" value="1"/>
</dbReference>
<dbReference type="GO" id="GO:0016652">
    <property type="term" value="F:oxidoreductase activity, acting on NAD(P)H as acceptor"/>
    <property type="evidence" value="ECO:0007669"/>
    <property type="project" value="UniProtKB-UniRule"/>
</dbReference>
<dbReference type="STRING" id="1454373.ACMU_16430"/>